<evidence type="ECO:0000313" key="11">
    <source>
        <dbReference type="Proteomes" id="UP000094147"/>
    </source>
</evidence>
<dbReference type="GO" id="GO:0043190">
    <property type="term" value="C:ATP-binding cassette (ABC) transporter complex"/>
    <property type="evidence" value="ECO:0007669"/>
    <property type="project" value="InterPro"/>
</dbReference>
<dbReference type="AlphaFoldDB" id="A0A1B3BBW2"/>
<evidence type="ECO:0000256" key="2">
    <source>
        <dbReference type="ARBA" id="ARBA00004651"/>
    </source>
</evidence>
<dbReference type="EMBL" id="CP012418">
    <property type="protein sequence ID" value="AOE50276.1"/>
    <property type="molecule type" value="Genomic_DNA"/>
</dbReference>
<keyword evidence="6 9" id="KW-1133">Transmembrane helix</keyword>
<evidence type="ECO:0000256" key="8">
    <source>
        <dbReference type="ARBA" id="ARBA00026081"/>
    </source>
</evidence>
<dbReference type="RefSeq" id="WP_068992194.1">
    <property type="nucleotide sequence ID" value="NZ_CP012418.1"/>
</dbReference>
<name>A0A1B3BBW2_9GAMM</name>
<evidence type="ECO:0000256" key="5">
    <source>
        <dbReference type="ARBA" id="ARBA00022692"/>
    </source>
</evidence>
<evidence type="ECO:0000256" key="6">
    <source>
        <dbReference type="ARBA" id="ARBA00022989"/>
    </source>
</evidence>
<comment type="subcellular location">
    <subcellularLocation>
        <location evidence="2">Cell membrane</location>
        <topology evidence="2">Multi-pass membrane protein</topology>
    </subcellularLocation>
</comment>
<keyword evidence="5 9" id="KW-0812">Transmembrane</keyword>
<evidence type="ECO:0000256" key="1">
    <source>
        <dbReference type="ARBA" id="ARBA00002265"/>
    </source>
</evidence>
<dbReference type="InterPro" id="IPR030923">
    <property type="entry name" value="LptG"/>
</dbReference>
<dbReference type="NCBIfam" id="TIGR04408">
    <property type="entry name" value="LptG_lptG"/>
    <property type="match status" value="1"/>
</dbReference>
<evidence type="ECO:0000256" key="4">
    <source>
        <dbReference type="ARBA" id="ARBA00022475"/>
    </source>
</evidence>
<dbReference type="GO" id="GO:0055085">
    <property type="term" value="P:transmembrane transport"/>
    <property type="evidence" value="ECO:0007669"/>
    <property type="project" value="InterPro"/>
</dbReference>
<feature type="transmembrane region" description="Helical" evidence="9">
    <location>
        <begin position="287"/>
        <end position="305"/>
    </location>
</feature>
<feature type="transmembrane region" description="Helical" evidence="9">
    <location>
        <begin position="317"/>
        <end position="335"/>
    </location>
</feature>
<dbReference type="GO" id="GO:0015920">
    <property type="term" value="P:lipopolysaccharide transport"/>
    <property type="evidence" value="ECO:0007669"/>
    <property type="project" value="TreeGrafter"/>
</dbReference>
<feature type="transmembrane region" description="Helical" evidence="9">
    <location>
        <begin position="102"/>
        <end position="122"/>
    </location>
</feature>
<accession>A0A1B3BBW2</accession>
<organism evidence="10 11">
    <name type="scientific">Kangiella sediminilitoris</name>
    <dbReference type="NCBI Taxonomy" id="1144748"/>
    <lineage>
        <taxon>Bacteria</taxon>
        <taxon>Pseudomonadati</taxon>
        <taxon>Pseudomonadota</taxon>
        <taxon>Gammaproteobacteria</taxon>
        <taxon>Kangiellales</taxon>
        <taxon>Kangiellaceae</taxon>
        <taxon>Kangiella</taxon>
    </lineage>
</organism>
<proteinExistence type="inferred from homology"/>
<evidence type="ECO:0000313" key="10">
    <source>
        <dbReference type="EMBL" id="AOE50276.1"/>
    </source>
</evidence>
<dbReference type="Proteomes" id="UP000094147">
    <property type="component" value="Chromosome"/>
</dbReference>
<dbReference type="OrthoDB" id="9776227at2"/>
<evidence type="ECO:0000256" key="3">
    <source>
        <dbReference type="ARBA" id="ARBA00007725"/>
    </source>
</evidence>
<dbReference type="Pfam" id="PF03739">
    <property type="entry name" value="LptF_LptG"/>
    <property type="match status" value="1"/>
</dbReference>
<dbReference type="STRING" id="1144748.KS2013_1566"/>
<keyword evidence="7 9" id="KW-0472">Membrane</keyword>
<feature type="transmembrane region" description="Helical" evidence="9">
    <location>
        <begin position="60"/>
        <end position="81"/>
    </location>
</feature>
<comment type="function">
    <text evidence="1">Part of the ABC transporter complex LptBFG involved in the translocation of lipopolysaccharide (LPS) from the inner membrane to the outer membrane.</text>
</comment>
<sequence length="368" mass="40422">MNILRFYIGKTILATSLVTLITLAIIRVLFALIDESGDFDKGSYAFMDGLSYTLLLAPQYIYEFFPMAILIGSIAGLGILASHSELTVMRAAGKTTWQIISAALSYGLLLIAFSVFLGEFVAPKTTLMAENLRNRALHGEQFVDSNQGMWLKDGSHMVHLGEVLNESQLSDVTVYEFNLDNELTRIIHGRSAQLKGADWTLLNGDVIQLGAEQGLSSALKGLDASNVVSKEPFESQPWKTTISLDNLSALRVEPENMNIVNLYQYRQYLEGNGLETKNYDLAFWQKVFQPVSTAVMIILAASFIFGPMRSVSMGARVLVGVLTGMVYFFAVRSFGPVSLVAGLPAFFGALMPPLIFAVAAWYLLKRAG</sequence>
<feature type="transmembrane region" description="Helical" evidence="9">
    <location>
        <begin position="341"/>
        <end position="364"/>
    </location>
</feature>
<gene>
    <name evidence="10" type="ORF">KS2013_1566</name>
</gene>
<dbReference type="PANTHER" id="PTHR33529">
    <property type="entry name" value="SLR0882 PROTEIN-RELATED"/>
    <property type="match status" value="1"/>
</dbReference>
<dbReference type="InterPro" id="IPR005495">
    <property type="entry name" value="LptG/LptF_permease"/>
</dbReference>
<keyword evidence="11" id="KW-1185">Reference proteome</keyword>
<protein>
    <submittedName>
        <fullName evidence="10">Permease YjgP/YjgQ family protein</fullName>
    </submittedName>
</protein>
<evidence type="ECO:0000256" key="7">
    <source>
        <dbReference type="ARBA" id="ARBA00023136"/>
    </source>
</evidence>
<dbReference type="KEGG" id="ksd:KS2013_1566"/>
<reference evidence="11" key="1">
    <citation type="submission" date="2015-08" db="EMBL/GenBank/DDBJ databases">
        <authorList>
            <person name="Kim K.M."/>
        </authorList>
    </citation>
    <scope>NUCLEOTIDE SEQUENCE [LARGE SCALE GENOMIC DNA]</scope>
    <source>
        <strain evidence="11">KCTC 23892</strain>
    </source>
</reference>
<dbReference type="PATRIC" id="fig|1144748.3.peg.1578"/>
<feature type="transmembrane region" description="Helical" evidence="9">
    <location>
        <begin position="12"/>
        <end position="33"/>
    </location>
</feature>
<evidence type="ECO:0000256" key="9">
    <source>
        <dbReference type="SAM" id="Phobius"/>
    </source>
</evidence>
<dbReference type="PANTHER" id="PTHR33529:SF2">
    <property type="entry name" value="LIPOPOLYSACCHARIDE EXPORT SYSTEM PERMEASE PROTEIN LPTG"/>
    <property type="match status" value="1"/>
</dbReference>
<keyword evidence="4" id="KW-1003">Cell membrane</keyword>
<comment type="similarity">
    <text evidence="3">Belongs to the LptF/LptG family.</text>
</comment>
<comment type="subunit">
    <text evidence="8">Component of the lipopolysaccharide transport and assembly complex. The LptBFG transporter is composed of two ATP-binding proteins (LptB) and two transmembrane proteins (LptF and LptG).</text>
</comment>